<reference evidence="1" key="1">
    <citation type="submission" date="2013-07" db="EMBL/GenBank/DDBJ databases">
        <title>The genome of an arbuscular mycorrhizal fungus provides insights into the evolution of the oldest plant symbiosis.</title>
        <authorList>
            <consortium name="DOE Joint Genome Institute"/>
            <person name="Tisserant E."/>
            <person name="Malbreil M."/>
            <person name="Kuo A."/>
            <person name="Kohler A."/>
            <person name="Symeonidi A."/>
            <person name="Balestrini R."/>
            <person name="Charron P."/>
            <person name="Duensing N."/>
            <person name="Frei-dit-Frey N."/>
            <person name="Gianinazzi-Pearson V."/>
            <person name="Gilbert B."/>
            <person name="Handa Y."/>
            <person name="Hijri M."/>
            <person name="Kaul R."/>
            <person name="Kawaguchi M."/>
            <person name="Krajinski F."/>
            <person name="Lammers P."/>
            <person name="Lapierre D."/>
            <person name="Masclaux F.G."/>
            <person name="Murat C."/>
            <person name="Morin E."/>
            <person name="Ndikumana S."/>
            <person name="Pagni M."/>
            <person name="Petitpierre D."/>
            <person name="Requena N."/>
            <person name="Rosikiewicz P."/>
            <person name="Riley R."/>
            <person name="Saito K."/>
            <person name="San Clemente H."/>
            <person name="Shapiro H."/>
            <person name="van Tuinen D."/>
            <person name="Becard G."/>
            <person name="Bonfante P."/>
            <person name="Paszkowski U."/>
            <person name="Shachar-Hill Y."/>
            <person name="Young J.P."/>
            <person name="Sanders I.R."/>
            <person name="Henrissat B."/>
            <person name="Rensing S.A."/>
            <person name="Grigoriev I.V."/>
            <person name="Corradi N."/>
            <person name="Roux C."/>
            <person name="Martin F."/>
        </authorList>
    </citation>
    <scope>NUCLEOTIDE SEQUENCE</scope>
    <source>
        <strain evidence="1">DAOM 197198</strain>
    </source>
</reference>
<sequence>MQELCSALLLKVSETMPPGEPGGPSPPVILGGIIRTNGSGLSLKISIFLILIARRTRYSSNIEILLSSRDIEGNSNKKHVRESDGSSFSSFLLLFTKNDQVEILEISDTNNTNEDFCNTSIYKESLLAISNIGDPIIDSLFYSLGKLKKTGVKSVAMNLVNNSIRFITLD</sequence>
<dbReference type="AlphaFoldDB" id="U9SU80"/>
<gene>
    <name evidence="1" type="ORF">GLOINDRAFT_88359</name>
</gene>
<organism evidence="1">
    <name type="scientific">Rhizophagus irregularis (strain DAOM 181602 / DAOM 197198 / MUCL 43194)</name>
    <name type="common">Arbuscular mycorrhizal fungus</name>
    <name type="synonym">Glomus intraradices</name>
    <dbReference type="NCBI Taxonomy" id="747089"/>
    <lineage>
        <taxon>Eukaryota</taxon>
        <taxon>Fungi</taxon>
        <taxon>Fungi incertae sedis</taxon>
        <taxon>Mucoromycota</taxon>
        <taxon>Glomeromycotina</taxon>
        <taxon>Glomeromycetes</taxon>
        <taxon>Glomerales</taxon>
        <taxon>Glomeraceae</taxon>
        <taxon>Rhizophagus</taxon>
    </lineage>
</organism>
<proteinExistence type="predicted"/>
<evidence type="ECO:0000313" key="1">
    <source>
        <dbReference type="EMBL" id="ERZ98666.1"/>
    </source>
</evidence>
<protein>
    <submittedName>
        <fullName evidence="1">Uncharacterized protein</fullName>
    </submittedName>
</protein>
<name>U9SU80_RHIID</name>
<dbReference type="HOGENOM" id="CLU_1571472_0_0_1"/>
<accession>U9SU80</accession>
<dbReference type="EMBL" id="KI298574">
    <property type="protein sequence ID" value="ERZ98666.1"/>
    <property type="molecule type" value="Genomic_DNA"/>
</dbReference>